<evidence type="ECO:0000313" key="2">
    <source>
        <dbReference type="Proteomes" id="UP001221142"/>
    </source>
</evidence>
<proteinExistence type="predicted"/>
<dbReference type="Proteomes" id="UP001221142">
    <property type="component" value="Unassembled WGS sequence"/>
</dbReference>
<dbReference type="EMBL" id="JARKIF010000011">
    <property type="protein sequence ID" value="KAJ7627017.1"/>
    <property type="molecule type" value="Genomic_DNA"/>
</dbReference>
<accession>A0AAD7BQ59</accession>
<protein>
    <submittedName>
        <fullName evidence="1">Uncharacterized protein</fullName>
    </submittedName>
</protein>
<evidence type="ECO:0000313" key="1">
    <source>
        <dbReference type="EMBL" id="KAJ7627017.1"/>
    </source>
</evidence>
<organism evidence="1 2">
    <name type="scientific">Roridomyces roridus</name>
    <dbReference type="NCBI Taxonomy" id="1738132"/>
    <lineage>
        <taxon>Eukaryota</taxon>
        <taxon>Fungi</taxon>
        <taxon>Dikarya</taxon>
        <taxon>Basidiomycota</taxon>
        <taxon>Agaricomycotina</taxon>
        <taxon>Agaricomycetes</taxon>
        <taxon>Agaricomycetidae</taxon>
        <taxon>Agaricales</taxon>
        <taxon>Marasmiineae</taxon>
        <taxon>Mycenaceae</taxon>
        <taxon>Roridomyces</taxon>
    </lineage>
</organism>
<keyword evidence="2" id="KW-1185">Reference proteome</keyword>
<dbReference type="AlphaFoldDB" id="A0AAD7BQ59"/>
<sequence>MARNTGSARIERELPQLIEHAFLYTADAFQRIPSPCEREGKAGKSITLRASRCTRSNAYQAHVEEKEKQGNVYLCGPVAPDVTEKEKQKLCRTFIVQSNLPFCSSRVGQPAAGHGYGSGSAAEFFADPRVPASTRENSTDTAEYAFRERAEDEDWLEWWKPMPMTPPAYFSAAWMILVAKPTSSSKIHCGFHGSRVTRRPAARPVPVIAGTGFGGYGYGSSREYPRETRDDH</sequence>
<reference evidence="1" key="1">
    <citation type="submission" date="2023-03" db="EMBL/GenBank/DDBJ databases">
        <title>Massive genome expansion in bonnet fungi (Mycena s.s.) driven by repeated elements and novel gene families across ecological guilds.</title>
        <authorList>
            <consortium name="Lawrence Berkeley National Laboratory"/>
            <person name="Harder C.B."/>
            <person name="Miyauchi S."/>
            <person name="Viragh M."/>
            <person name="Kuo A."/>
            <person name="Thoen E."/>
            <person name="Andreopoulos B."/>
            <person name="Lu D."/>
            <person name="Skrede I."/>
            <person name="Drula E."/>
            <person name="Henrissat B."/>
            <person name="Morin E."/>
            <person name="Kohler A."/>
            <person name="Barry K."/>
            <person name="LaButti K."/>
            <person name="Morin E."/>
            <person name="Salamov A."/>
            <person name="Lipzen A."/>
            <person name="Mereny Z."/>
            <person name="Hegedus B."/>
            <person name="Baldrian P."/>
            <person name="Stursova M."/>
            <person name="Weitz H."/>
            <person name="Taylor A."/>
            <person name="Grigoriev I.V."/>
            <person name="Nagy L.G."/>
            <person name="Martin F."/>
            <person name="Kauserud H."/>
        </authorList>
    </citation>
    <scope>NUCLEOTIDE SEQUENCE</scope>
    <source>
        <strain evidence="1">9284</strain>
    </source>
</reference>
<gene>
    <name evidence="1" type="ORF">FB45DRAFT_868276</name>
</gene>
<name>A0AAD7BQ59_9AGAR</name>
<comment type="caution">
    <text evidence="1">The sequence shown here is derived from an EMBL/GenBank/DDBJ whole genome shotgun (WGS) entry which is preliminary data.</text>
</comment>